<name>A0A034VSW1_BACDO</name>
<organism evidence="2">
    <name type="scientific">Bactrocera dorsalis</name>
    <name type="common">Oriental fruit fly</name>
    <name type="synonym">Dacus dorsalis</name>
    <dbReference type="NCBI Taxonomy" id="27457"/>
    <lineage>
        <taxon>Eukaryota</taxon>
        <taxon>Metazoa</taxon>
        <taxon>Ecdysozoa</taxon>
        <taxon>Arthropoda</taxon>
        <taxon>Hexapoda</taxon>
        <taxon>Insecta</taxon>
        <taxon>Pterygota</taxon>
        <taxon>Neoptera</taxon>
        <taxon>Endopterygota</taxon>
        <taxon>Diptera</taxon>
        <taxon>Brachycera</taxon>
        <taxon>Muscomorpha</taxon>
        <taxon>Tephritoidea</taxon>
        <taxon>Tephritidae</taxon>
        <taxon>Bactrocera</taxon>
        <taxon>Bactrocera</taxon>
    </lineage>
</organism>
<dbReference type="EMBL" id="GAKP01012551">
    <property type="protein sequence ID" value="JAC46401.1"/>
    <property type="molecule type" value="Transcribed_RNA"/>
</dbReference>
<proteinExistence type="predicted"/>
<dbReference type="AlphaFoldDB" id="A0A034VSW1"/>
<protein>
    <submittedName>
        <fullName evidence="2">Uncharacterized protein</fullName>
    </submittedName>
</protein>
<sequence length="103" mass="11696">PTSFIKHKPTSETKPSKTSSADENIERVKDMVFENCQTSVIDIDKLDISRESVRMILAESFPKRVSLNILDYANCDPTFMENIKIADDTHMSTIIGMKPVFSR</sequence>
<feature type="region of interest" description="Disordered" evidence="1">
    <location>
        <begin position="1"/>
        <end position="23"/>
    </location>
</feature>
<evidence type="ECO:0000313" key="2">
    <source>
        <dbReference type="EMBL" id="JAC46401.1"/>
    </source>
</evidence>
<reference evidence="2" key="1">
    <citation type="journal article" date="2014" name="BMC Genomics">
        <title>Characterizing the developmental transcriptome of the oriental fruit fly, Bactrocera dorsalis (Diptera: Tephritidae) through comparative genomic analysis with Drosophila melanogaster utilizing modENCODE datasets.</title>
        <authorList>
            <person name="Geib S.M."/>
            <person name="Calla B."/>
            <person name="Hall B."/>
            <person name="Hou S."/>
            <person name="Manoukis N.C."/>
        </authorList>
    </citation>
    <scope>NUCLEOTIDE SEQUENCE</scope>
    <source>
        <strain evidence="2">Punador</strain>
    </source>
</reference>
<accession>A0A034VSW1</accession>
<evidence type="ECO:0000256" key="1">
    <source>
        <dbReference type="SAM" id="MobiDB-lite"/>
    </source>
</evidence>
<feature type="non-terminal residue" evidence="2">
    <location>
        <position position="1"/>
    </location>
</feature>